<dbReference type="InterPro" id="IPR051011">
    <property type="entry name" value="Metal_resp_trans_reg"/>
</dbReference>
<dbReference type="InterPro" id="IPR001845">
    <property type="entry name" value="HTH_ArsR_DNA-bd_dom"/>
</dbReference>
<reference evidence="5" key="1">
    <citation type="submission" date="2024-05" db="EMBL/GenBank/DDBJ databases">
        <title>Whole genome shotgun sequence of Streptomyces violascens NBRC 12920.</title>
        <authorList>
            <person name="Komaki H."/>
            <person name="Tamura T."/>
        </authorList>
    </citation>
    <scope>NUCLEOTIDE SEQUENCE</scope>
    <source>
        <strain evidence="5">NBRC 12920</strain>
    </source>
</reference>
<dbReference type="PANTHER" id="PTHR43132:SF8">
    <property type="entry name" value="HTH-TYPE TRANSCRIPTIONAL REGULATOR KMTR"/>
    <property type="match status" value="1"/>
</dbReference>
<evidence type="ECO:0000256" key="1">
    <source>
        <dbReference type="ARBA" id="ARBA00023015"/>
    </source>
</evidence>
<evidence type="ECO:0000256" key="2">
    <source>
        <dbReference type="ARBA" id="ARBA00023125"/>
    </source>
</evidence>
<dbReference type="SUPFAM" id="SSF46785">
    <property type="entry name" value="Winged helix' DNA-binding domain"/>
    <property type="match status" value="1"/>
</dbReference>
<name>A0ABQ3QLD1_9ACTN</name>
<dbReference type="PANTHER" id="PTHR43132">
    <property type="entry name" value="ARSENICAL RESISTANCE OPERON REPRESSOR ARSR-RELATED"/>
    <property type="match status" value="1"/>
</dbReference>
<dbReference type="Proteomes" id="UP001050808">
    <property type="component" value="Unassembled WGS sequence"/>
</dbReference>
<dbReference type="InterPro" id="IPR036388">
    <property type="entry name" value="WH-like_DNA-bd_sf"/>
</dbReference>
<protein>
    <submittedName>
        <fullName evidence="5">Regulatory protein</fullName>
    </submittedName>
</protein>
<keyword evidence="3" id="KW-0804">Transcription</keyword>
<dbReference type="InterPro" id="IPR011991">
    <property type="entry name" value="ArsR-like_HTH"/>
</dbReference>
<evidence type="ECO:0000259" key="4">
    <source>
        <dbReference type="SMART" id="SM00418"/>
    </source>
</evidence>
<dbReference type="InterPro" id="IPR036390">
    <property type="entry name" value="WH_DNA-bd_sf"/>
</dbReference>
<keyword evidence="1" id="KW-0805">Transcription regulation</keyword>
<proteinExistence type="predicted"/>
<comment type="caution">
    <text evidence="5">The sequence shown here is derived from an EMBL/GenBank/DDBJ whole genome shotgun (WGS) entry which is preliminary data.</text>
</comment>
<organism evidence="5 6">
    <name type="scientific">Streptomyces violascens</name>
    <dbReference type="NCBI Taxonomy" id="67381"/>
    <lineage>
        <taxon>Bacteria</taxon>
        <taxon>Bacillati</taxon>
        <taxon>Actinomycetota</taxon>
        <taxon>Actinomycetes</taxon>
        <taxon>Kitasatosporales</taxon>
        <taxon>Streptomycetaceae</taxon>
        <taxon>Streptomyces</taxon>
    </lineage>
</organism>
<dbReference type="Gene3D" id="1.10.10.10">
    <property type="entry name" value="Winged helix-like DNA-binding domain superfamily/Winged helix DNA-binding domain"/>
    <property type="match status" value="1"/>
</dbReference>
<sequence length="342" mass="36754">MQRIHFTAVDIAKTRLKTSAGPLIETAFAYGLLGRGVPPAYARWRKQVSKRLPSWPRLRSGGISVVNDPETLLDLIEHNGSQGILGGDTADEAGQDALVAQLSAYREAAGLSEVWQAAIAPYWDHMEAYLQVECEARGRVVMAGGVGLLLATLHPKIRWHAQVLEIPGGPDEDIFLDRRGLVLTPSVFLNHRPAQLTGKRSEGGELVLAFAAPPDVQRTANLWDEPDDSAQSLGALVGQTRAAALRVLRATCTTSQLAHRLGISAAGASQHTTVLRQTGLITTRRIRNTVLHTVTPLGLALLDGLPARSTAERVPAQGSASEMRRHALDCIPQQAQVARAAS</sequence>
<dbReference type="EMBL" id="BNDY01000005">
    <property type="protein sequence ID" value="GHI38082.1"/>
    <property type="molecule type" value="Genomic_DNA"/>
</dbReference>
<evidence type="ECO:0000313" key="5">
    <source>
        <dbReference type="EMBL" id="GHI38082.1"/>
    </source>
</evidence>
<keyword evidence="2" id="KW-0238">DNA-binding</keyword>
<gene>
    <name evidence="5" type="ORF">Sviol_24900</name>
</gene>
<evidence type="ECO:0000313" key="6">
    <source>
        <dbReference type="Proteomes" id="UP001050808"/>
    </source>
</evidence>
<accession>A0ABQ3QLD1</accession>
<dbReference type="RefSeq" id="WP_189962850.1">
    <property type="nucleotide sequence ID" value="NZ_BMUA01000006.1"/>
</dbReference>
<dbReference type="SMART" id="SM00418">
    <property type="entry name" value="HTH_ARSR"/>
    <property type="match status" value="1"/>
</dbReference>
<dbReference type="CDD" id="cd00090">
    <property type="entry name" value="HTH_ARSR"/>
    <property type="match status" value="1"/>
</dbReference>
<feature type="domain" description="HTH arsR-type" evidence="4">
    <location>
        <begin position="231"/>
        <end position="302"/>
    </location>
</feature>
<keyword evidence="6" id="KW-1185">Reference proteome</keyword>
<evidence type="ECO:0000256" key="3">
    <source>
        <dbReference type="ARBA" id="ARBA00023163"/>
    </source>
</evidence>